<dbReference type="Pfam" id="PF07632">
    <property type="entry name" value="Sde182_NH-like"/>
    <property type="match status" value="1"/>
</dbReference>
<gene>
    <name evidence="4" type="ORF">D7Z94_15635</name>
</gene>
<proteinExistence type="predicted"/>
<evidence type="ECO:0000259" key="2">
    <source>
        <dbReference type="Pfam" id="PF07632"/>
    </source>
</evidence>
<feature type="domain" description="Cellulose-binding Sde182 C-terminal" evidence="3">
    <location>
        <begin position="408"/>
        <end position="490"/>
    </location>
</feature>
<comment type="caution">
    <text evidence="4">The sequence shown here is derived from an EMBL/GenBank/DDBJ whole genome shotgun (WGS) entry which is preliminary data.</text>
</comment>
<dbReference type="InterPro" id="IPR048527">
    <property type="entry name" value="Sde182_C"/>
</dbReference>
<name>A0A3B0C7W5_9FLAO</name>
<dbReference type="InterPro" id="IPR036452">
    <property type="entry name" value="Ribo_hydro-like"/>
</dbReference>
<organism evidence="4 5">
    <name type="scientific">Ulvibacterium marinum</name>
    <dbReference type="NCBI Taxonomy" id="2419782"/>
    <lineage>
        <taxon>Bacteria</taxon>
        <taxon>Pseudomonadati</taxon>
        <taxon>Bacteroidota</taxon>
        <taxon>Flavobacteriia</taxon>
        <taxon>Flavobacteriales</taxon>
        <taxon>Flavobacteriaceae</taxon>
        <taxon>Ulvibacterium</taxon>
    </lineage>
</organism>
<keyword evidence="1" id="KW-0472">Membrane</keyword>
<dbReference type="GO" id="GO:0016799">
    <property type="term" value="F:hydrolase activity, hydrolyzing N-glycosyl compounds"/>
    <property type="evidence" value="ECO:0007669"/>
    <property type="project" value="InterPro"/>
</dbReference>
<evidence type="ECO:0000313" key="5">
    <source>
        <dbReference type="Proteomes" id="UP000276603"/>
    </source>
</evidence>
<accession>A0A3B0C7W5</accession>
<dbReference type="Gene3D" id="3.90.245.10">
    <property type="entry name" value="Ribonucleoside hydrolase-like"/>
    <property type="match status" value="1"/>
</dbReference>
<dbReference type="Gene3D" id="2.60.40.10">
    <property type="entry name" value="Immunoglobulins"/>
    <property type="match status" value="1"/>
</dbReference>
<evidence type="ECO:0000313" key="4">
    <source>
        <dbReference type="EMBL" id="RKN79717.1"/>
    </source>
</evidence>
<dbReference type="InterPro" id="IPR013783">
    <property type="entry name" value="Ig-like_fold"/>
</dbReference>
<reference evidence="4 5" key="1">
    <citation type="submission" date="2018-10" db="EMBL/GenBank/DDBJ databases">
        <title>Ulvibacterium marinum gen. nov., sp. nov., a novel marine bacterium of the family Flavobacteriaceae, isolated from a culture of the green alga Ulva prolifera.</title>
        <authorList>
            <person name="Zhang Z."/>
        </authorList>
    </citation>
    <scope>NUCLEOTIDE SEQUENCE [LARGE SCALE GENOMIC DNA]</scope>
    <source>
        <strain evidence="4 5">CCMM003</strain>
    </source>
</reference>
<feature type="transmembrane region" description="Helical" evidence="1">
    <location>
        <begin position="30"/>
        <end position="47"/>
    </location>
</feature>
<keyword evidence="5" id="KW-1185">Reference proteome</keyword>
<dbReference type="Proteomes" id="UP000276603">
    <property type="component" value="Unassembled WGS sequence"/>
</dbReference>
<dbReference type="AlphaFoldDB" id="A0A3B0C7W5"/>
<dbReference type="Pfam" id="PF21027">
    <property type="entry name" value="Sde0182_C"/>
    <property type="match status" value="1"/>
</dbReference>
<dbReference type="EMBL" id="RBCJ01000003">
    <property type="protein sequence ID" value="RKN79717.1"/>
    <property type="molecule type" value="Genomic_DNA"/>
</dbReference>
<protein>
    <submittedName>
        <fullName evidence="4">DUF1593 domain-containing protein</fullName>
    </submittedName>
</protein>
<sequence>MIKLCFGLIKKKVALNSDVKSIFSSLKNSAFWLMISIFFLSVSQLYAQRPKLMVTTDIGQDPDDQQSFVRLLHYANEFDFVGFIANADSNYDHEPPLVRDDILYNLISKYALIQDRLKLHSPHYPTADYLHSLVKKGSNKNGVKIPVTDYVGPGHDTEGSDWIIESVKQSSGPINVAVWGGACDLAQALWKVKETSSREELATFVKKLRVYFIGKQDSSNEWIIREFPELWLILALDPSGDKWASSYRGMFLGGDISSTSREWLNENIIGKNPLASEYPDEAYTGGEKFNPHMALKEGDSPSWLYFLSNGLNFPDYPHWGGWGGRFKQERPNFFRDVQDKYFDKDKEAWRMSSMATVFRWRNDFQNDFAARAHWGSEDQDRVNHAPIPVISGNPDDAYVEIPVEAGNTITLDASNSTDPDGDNLSFNWMVYPVPGTFLEANNAIIEDTNNSRVAVNVPKKAKGTSIPIVLRVVDDGDIPLTGYKRILVKVEH</sequence>
<evidence type="ECO:0000259" key="3">
    <source>
        <dbReference type="Pfam" id="PF21027"/>
    </source>
</evidence>
<keyword evidence="1" id="KW-1133">Transmembrane helix</keyword>
<feature type="domain" description="Cellulose-binding Sde182 nucleoside hydrolase-like" evidence="2">
    <location>
        <begin position="52"/>
        <end position="326"/>
    </location>
</feature>
<evidence type="ECO:0000256" key="1">
    <source>
        <dbReference type="SAM" id="Phobius"/>
    </source>
</evidence>
<dbReference type="SUPFAM" id="SSF53590">
    <property type="entry name" value="Nucleoside hydrolase"/>
    <property type="match status" value="1"/>
</dbReference>
<keyword evidence="1" id="KW-0812">Transmembrane</keyword>
<dbReference type="InterPro" id="IPR011483">
    <property type="entry name" value="Sde182_NH-like"/>
</dbReference>